<organism evidence="2 3">
    <name type="scientific">Propionispora hippei DSM 15287</name>
    <dbReference type="NCBI Taxonomy" id="1123003"/>
    <lineage>
        <taxon>Bacteria</taxon>
        <taxon>Bacillati</taxon>
        <taxon>Bacillota</taxon>
        <taxon>Negativicutes</taxon>
        <taxon>Selenomonadales</taxon>
        <taxon>Sporomusaceae</taxon>
        <taxon>Propionispora</taxon>
    </lineage>
</organism>
<dbReference type="AlphaFoldDB" id="A0A1M6LVY9"/>
<gene>
    <name evidence="2" type="ORF">SAMN02745170_03243</name>
</gene>
<evidence type="ECO:0000313" key="2">
    <source>
        <dbReference type="EMBL" id="SHJ75293.1"/>
    </source>
</evidence>
<dbReference type="Proteomes" id="UP000322917">
    <property type="component" value="Unassembled WGS sequence"/>
</dbReference>
<dbReference type="RefSeq" id="WP_149735865.1">
    <property type="nucleotide sequence ID" value="NZ_FQZD01000036.1"/>
</dbReference>
<protein>
    <submittedName>
        <fullName evidence="2">Uncharacterized protein</fullName>
    </submittedName>
</protein>
<dbReference type="EMBL" id="FQZD01000036">
    <property type="protein sequence ID" value="SHJ75293.1"/>
    <property type="molecule type" value="Genomic_DNA"/>
</dbReference>
<accession>A0A1M6LVY9</accession>
<evidence type="ECO:0000313" key="3">
    <source>
        <dbReference type="Proteomes" id="UP000322917"/>
    </source>
</evidence>
<name>A0A1M6LVY9_9FIRM</name>
<reference evidence="2 3" key="1">
    <citation type="submission" date="2016-11" db="EMBL/GenBank/DDBJ databases">
        <authorList>
            <person name="Varghese N."/>
            <person name="Submissions S."/>
        </authorList>
    </citation>
    <scope>NUCLEOTIDE SEQUENCE [LARGE SCALE GENOMIC DNA]</scope>
    <source>
        <strain evidence="2 3">DSM 15287</strain>
    </source>
</reference>
<proteinExistence type="predicted"/>
<sequence>MRLRRRHRRNQLRESKATVLPDENISINSEPEEVTVDDRDSEPVKSVAPEQVTVETPYQPGPGNFLRRIINNPNFSFQAVIILLTLFSDNFPMERHLNGITTTVDKIRNVTEVVNSTMQSLKVASEAPRHIRKMLE</sequence>
<feature type="region of interest" description="Disordered" evidence="1">
    <location>
        <begin position="26"/>
        <end position="48"/>
    </location>
</feature>
<dbReference type="OrthoDB" id="1682327at2"/>
<evidence type="ECO:0000256" key="1">
    <source>
        <dbReference type="SAM" id="MobiDB-lite"/>
    </source>
</evidence>
<keyword evidence="3" id="KW-1185">Reference proteome</keyword>